<gene>
    <name evidence="2" type="ORF">M0639_30265</name>
</gene>
<keyword evidence="1" id="KW-1133">Transmembrane helix</keyword>
<keyword evidence="2" id="KW-0614">Plasmid</keyword>
<feature type="transmembrane region" description="Helical" evidence="1">
    <location>
        <begin position="21"/>
        <end position="43"/>
    </location>
</feature>
<sequence length="125" mass="12922">MPSQSDFSFVSLSTSAAMQDWWFVLMVGAAGACFVASLSVIEAMKDVSLERVGAALGRVAVSFVFGISSWLLIDASFVEQPAKSITPPVEFPATIGDLLAFAVLVVLMVAGAGLGMLFGAASLDA</sequence>
<feature type="transmembrane region" description="Helical" evidence="1">
    <location>
        <begin position="55"/>
        <end position="78"/>
    </location>
</feature>
<dbReference type="AlphaFoldDB" id="A0AB38RN61"/>
<evidence type="ECO:0000313" key="2">
    <source>
        <dbReference type="EMBL" id="UPU46336.1"/>
    </source>
</evidence>
<evidence type="ECO:0000313" key="3">
    <source>
        <dbReference type="Proteomes" id="UP000831484"/>
    </source>
</evidence>
<evidence type="ECO:0000256" key="1">
    <source>
        <dbReference type="SAM" id="Phobius"/>
    </source>
</evidence>
<name>A0AB38RN61_RHOSG</name>
<keyword evidence="1" id="KW-0472">Membrane</keyword>
<geneLocation type="plasmid" evidence="2 3">
    <name>pdjl-6-2</name>
</geneLocation>
<dbReference type="Proteomes" id="UP000831484">
    <property type="component" value="Plasmid pdjl-6-2"/>
</dbReference>
<dbReference type="EMBL" id="CP096565">
    <property type="protein sequence ID" value="UPU46336.1"/>
    <property type="molecule type" value="Genomic_DNA"/>
</dbReference>
<organism evidence="2 3">
    <name type="scientific">Rhodococcus qingshengii JCM 15477</name>
    <dbReference type="NCBI Taxonomy" id="1303681"/>
    <lineage>
        <taxon>Bacteria</taxon>
        <taxon>Bacillati</taxon>
        <taxon>Actinomycetota</taxon>
        <taxon>Actinomycetes</taxon>
        <taxon>Mycobacteriales</taxon>
        <taxon>Nocardiaceae</taxon>
        <taxon>Rhodococcus</taxon>
        <taxon>Rhodococcus erythropolis group</taxon>
    </lineage>
</organism>
<reference evidence="3" key="1">
    <citation type="journal article" date="2022" name="Environ. Microbiol.">
        <title>Functional analysis, diversity, and distribution of carbendazim hydrolases MheI and CbmA, responsible for the initial step in carbendazim degradation.</title>
        <authorList>
            <person name="Zhang M."/>
            <person name="Bai X."/>
            <person name="Li Q."/>
            <person name="Zhang L."/>
            <person name="Zhu Q."/>
            <person name="Gao S."/>
            <person name="Ke Z."/>
            <person name="Jiang M."/>
            <person name="Hu J."/>
            <person name="Qiu J."/>
            <person name="Hong Q."/>
        </authorList>
    </citation>
    <scope>NUCLEOTIDE SEQUENCE [LARGE SCALE GENOMIC DNA]</scope>
    <source>
        <strain evidence="3">djl-6</strain>
    </source>
</reference>
<accession>A0AB38RN61</accession>
<protein>
    <submittedName>
        <fullName evidence="2">Uncharacterized protein</fullName>
    </submittedName>
</protein>
<keyword evidence="3" id="KW-1185">Reference proteome</keyword>
<keyword evidence="1" id="KW-0812">Transmembrane</keyword>
<proteinExistence type="predicted"/>
<feature type="transmembrane region" description="Helical" evidence="1">
    <location>
        <begin position="98"/>
        <end position="123"/>
    </location>
</feature>
<dbReference type="RefSeq" id="WP_141695824.1">
    <property type="nucleotide sequence ID" value="NZ_CP096565.1"/>
</dbReference>